<dbReference type="GO" id="GO:0016787">
    <property type="term" value="F:hydrolase activity"/>
    <property type="evidence" value="ECO:0007669"/>
    <property type="project" value="UniProtKB-KW"/>
</dbReference>
<protein>
    <submittedName>
        <fullName evidence="3">Cell wall hydrolase</fullName>
    </submittedName>
</protein>
<dbReference type="Proteomes" id="UP001165343">
    <property type="component" value="Unassembled WGS sequence"/>
</dbReference>
<organism evidence="3 4">
    <name type="scientific">Sphingomonas anseongensis</name>
    <dbReference type="NCBI Taxonomy" id="2908207"/>
    <lineage>
        <taxon>Bacteria</taxon>
        <taxon>Pseudomonadati</taxon>
        <taxon>Pseudomonadota</taxon>
        <taxon>Alphaproteobacteria</taxon>
        <taxon>Sphingomonadales</taxon>
        <taxon>Sphingomonadaceae</taxon>
        <taxon>Sphingomonas</taxon>
    </lineage>
</organism>
<dbReference type="Gene3D" id="1.10.10.2520">
    <property type="entry name" value="Cell wall hydrolase SleB, domain 1"/>
    <property type="match status" value="1"/>
</dbReference>
<evidence type="ECO:0000259" key="2">
    <source>
        <dbReference type="Pfam" id="PF07486"/>
    </source>
</evidence>
<reference evidence="3" key="1">
    <citation type="submission" date="2022-05" db="EMBL/GenBank/DDBJ databases">
        <authorList>
            <person name="Jo J.-H."/>
            <person name="Im W.-T."/>
        </authorList>
    </citation>
    <scope>NUCLEOTIDE SEQUENCE</scope>
    <source>
        <strain evidence="3">RG327</strain>
    </source>
</reference>
<feature type="domain" description="Cell wall hydrolase SleB" evidence="2">
    <location>
        <begin position="141"/>
        <end position="244"/>
    </location>
</feature>
<comment type="caution">
    <text evidence="3">The sequence shown here is derived from an EMBL/GenBank/DDBJ whole genome shotgun (WGS) entry which is preliminary data.</text>
</comment>
<keyword evidence="1" id="KW-0732">Signal</keyword>
<keyword evidence="4" id="KW-1185">Reference proteome</keyword>
<feature type="signal peptide" evidence="1">
    <location>
        <begin position="1"/>
        <end position="28"/>
    </location>
</feature>
<gene>
    <name evidence="3" type="ORF">LZ519_05980</name>
</gene>
<dbReference type="InterPro" id="IPR011105">
    <property type="entry name" value="Cell_wall_hydrolase_SleB"/>
</dbReference>
<keyword evidence="3" id="KW-0378">Hydrolase</keyword>
<name>A0ABT0RF11_9SPHN</name>
<feature type="chain" id="PRO_5045405420" evidence="1">
    <location>
        <begin position="29"/>
        <end position="246"/>
    </location>
</feature>
<dbReference type="EMBL" id="JAMGBC010000001">
    <property type="protein sequence ID" value="MCL6678867.1"/>
    <property type="molecule type" value="Genomic_DNA"/>
</dbReference>
<dbReference type="InterPro" id="IPR042047">
    <property type="entry name" value="SleB_dom1"/>
</dbReference>
<evidence type="ECO:0000313" key="3">
    <source>
        <dbReference type="EMBL" id="MCL6678867.1"/>
    </source>
</evidence>
<dbReference type="RefSeq" id="WP_249867800.1">
    <property type="nucleotide sequence ID" value="NZ_JAMGBC010000001.1"/>
</dbReference>
<evidence type="ECO:0000313" key="4">
    <source>
        <dbReference type="Proteomes" id="UP001165343"/>
    </source>
</evidence>
<dbReference type="Pfam" id="PF07486">
    <property type="entry name" value="Hydrolase_2"/>
    <property type="match status" value="1"/>
</dbReference>
<accession>A0ABT0RF11</accession>
<evidence type="ECO:0000256" key="1">
    <source>
        <dbReference type="SAM" id="SignalP"/>
    </source>
</evidence>
<proteinExistence type="predicted"/>
<sequence>MKKLLRNRSLAAVMGSLTLFLGAGNAAAQSTPVLNSTYAVNAATVDSTARPLGTQATAPVLSAVQQTITSTSTMFSNAVGAVFGTRQNPQQAELAKIAREGRWLLNAGWPLYALVDRYSAGAPLDEQANCLATAVYFEARGENLEGQLAVADVVMNRAASGKYPSTWCEVVKQPWQFSFVQHGQFPAITDSASWAKAQGVARLAMANVLRTVPTDVLWYHANYVAPSWGSRLTRVEKIGQHIFYRA</sequence>